<gene>
    <name evidence="3" type="ORF">DX908_03460</name>
</gene>
<dbReference type="PANTHER" id="PTHR21666:SF289">
    <property type="entry name" value="L-ALA--D-GLU ENDOPEPTIDASE"/>
    <property type="match status" value="1"/>
</dbReference>
<proteinExistence type="predicted"/>
<dbReference type="EMBL" id="QUQO01000001">
    <property type="protein sequence ID" value="RFB04426.1"/>
    <property type="molecule type" value="Genomic_DNA"/>
</dbReference>
<accession>A0A371RG72</accession>
<reference evidence="3 4" key="1">
    <citation type="submission" date="2018-08" db="EMBL/GenBank/DDBJ databases">
        <title>Parvularcula sp. SM1705, isolated from surface water of the South Sea China.</title>
        <authorList>
            <person name="Sun L."/>
        </authorList>
    </citation>
    <scope>NUCLEOTIDE SEQUENCE [LARGE SCALE GENOMIC DNA]</scope>
    <source>
        <strain evidence="3 4">SM1705</strain>
    </source>
</reference>
<dbReference type="GO" id="GO:0004222">
    <property type="term" value="F:metalloendopeptidase activity"/>
    <property type="evidence" value="ECO:0007669"/>
    <property type="project" value="TreeGrafter"/>
</dbReference>
<keyword evidence="1" id="KW-0732">Signal</keyword>
<name>A0A371RG72_9PROT</name>
<dbReference type="InterPro" id="IPR050570">
    <property type="entry name" value="Cell_wall_metabolism_enzyme"/>
</dbReference>
<feature type="domain" description="M23ase beta-sheet core" evidence="2">
    <location>
        <begin position="61"/>
        <end position="179"/>
    </location>
</feature>
<dbReference type="SUPFAM" id="SSF51261">
    <property type="entry name" value="Duplicated hybrid motif"/>
    <property type="match status" value="1"/>
</dbReference>
<dbReference type="InterPro" id="IPR011055">
    <property type="entry name" value="Dup_hybrid_motif"/>
</dbReference>
<dbReference type="Gene3D" id="2.70.70.10">
    <property type="entry name" value="Glucose Permease (Domain IIA)"/>
    <property type="match status" value="1"/>
</dbReference>
<dbReference type="AlphaFoldDB" id="A0A371RG72"/>
<evidence type="ECO:0000256" key="1">
    <source>
        <dbReference type="ARBA" id="ARBA00022729"/>
    </source>
</evidence>
<dbReference type="Pfam" id="PF01551">
    <property type="entry name" value="Peptidase_M23"/>
    <property type="match status" value="1"/>
</dbReference>
<dbReference type="OrthoDB" id="5489603at2"/>
<dbReference type="PANTHER" id="PTHR21666">
    <property type="entry name" value="PEPTIDASE-RELATED"/>
    <property type="match status" value="1"/>
</dbReference>
<evidence type="ECO:0000313" key="4">
    <source>
        <dbReference type="Proteomes" id="UP000264589"/>
    </source>
</evidence>
<dbReference type="InParanoid" id="A0A371RG72"/>
<keyword evidence="4" id="KW-1185">Reference proteome</keyword>
<dbReference type="InterPro" id="IPR016047">
    <property type="entry name" value="M23ase_b-sheet_dom"/>
</dbReference>
<evidence type="ECO:0000259" key="2">
    <source>
        <dbReference type="Pfam" id="PF01551"/>
    </source>
</evidence>
<dbReference type="CDD" id="cd12797">
    <property type="entry name" value="M23_peptidase"/>
    <property type="match status" value="1"/>
</dbReference>
<sequence length="326" mass="35054">MTTLPLSFLLALAVPPGEGAPVLSLPIDCVPGQTCFLQQYVDRDPGTDVLDYRCGRQSYNGHKGTDFRLPDTRGVATGVAVYAAAPGRVKGVRDGEPDIFSNERPQTDIDGRECGNGVVIDHGQGWETQYCHMKEGSVRVRPGDIVTSGDTLGLVGYSGRAEFPHLHLSVRHEGQVVDPFAIEAGLGTCGKDAMSMWSDEAATALRYEDALILNLGFASGAVDNRQIEGGVGDGFTLNDETPALVVFARMINAKEGDRLALRIEGPQGFEVSSLADPAPNHQAQRMGFAGRKRPAGGWPKGEYRATVSLLREGEVIERRDISLSME</sequence>
<dbReference type="Proteomes" id="UP000264589">
    <property type="component" value="Unassembled WGS sequence"/>
</dbReference>
<evidence type="ECO:0000313" key="3">
    <source>
        <dbReference type="EMBL" id="RFB04426.1"/>
    </source>
</evidence>
<protein>
    <submittedName>
        <fullName evidence="3">M23 family peptidase</fullName>
    </submittedName>
</protein>
<organism evidence="3 4">
    <name type="scientific">Parvularcula marina</name>
    <dbReference type="NCBI Taxonomy" id="2292771"/>
    <lineage>
        <taxon>Bacteria</taxon>
        <taxon>Pseudomonadati</taxon>
        <taxon>Pseudomonadota</taxon>
        <taxon>Alphaproteobacteria</taxon>
        <taxon>Parvularculales</taxon>
        <taxon>Parvularculaceae</taxon>
        <taxon>Parvularcula</taxon>
    </lineage>
</organism>
<comment type="caution">
    <text evidence="3">The sequence shown here is derived from an EMBL/GenBank/DDBJ whole genome shotgun (WGS) entry which is preliminary data.</text>
</comment>
<dbReference type="RefSeq" id="WP_116391059.1">
    <property type="nucleotide sequence ID" value="NZ_QUQO01000001.1"/>
</dbReference>